<dbReference type="RefSeq" id="WP_343916972.1">
    <property type="nucleotide sequence ID" value="NZ_BAAAJT010000002.1"/>
</dbReference>
<keyword evidence="3" id="KW-1185">Reference proteome</keyword>
<comment type="caution">
    <text evidence="2">The sequence shown here is derived from an EMBL/GenBank/DDBJ whole genome shotgun (WGS) entry which is preliminary data.</text>
</comment>
<sequence>MTDHRFETHEPVALFVEIGSGQVDVTATDTTESRVEVTGRHADEVEVTLDGRDLRVVAPRRRNGFFHDDTSLHVTALVPTGSDLTSRTGSADTGVVGEVGVVVVKSGSGDVRLDAVRGPVTVETGSGDVEIEETRAAAAIKCGSGDVSLRTSGASTAVSTGSGDVEIALSRGKTVIKTGSGDVHLGDSEGDVTLQTGSGDLQIDSARRGKVTAKGASGSVRVGVPSGTPIWTDVSTISGRIHNEVQGVGQPEEGADHVELRATTVSGDVVLLPR</sequence>
<evidence type="ECO:0000259" key="1">
    <source>
        <dbReference type="Pfam" id="PF13349"/>
    </source>
</evidence>
<evidence type="ECO:0000313" key="2">
    <source>
        <dbReference type="EMBL" id="MFD1946636.1"/>
    </source>
</evidence>
<dbReference type="PANTHER" id="PTHR34094">
    <property type="match status" value="1"/>
</dbReference>
<protein>
    <submittedName>
        <fullName evidence="2">DUF4097 domain-containing protein</fullName>
    </submittedName>
</protein>
<organism evidence="2 3">
    <name type="scientific">Nocardioides aestuarii</name>
    <dbReference type="NCBI Taxonomy" id="252231"/>
    <lineage>
        <taxon>Bacteria</taxon>
        <taxon>Bacillati</taxon>
        <taxon>Actinomycetota</taxon>
        <taxon>Actinomycetes</taxon>
        <taxon>Propionibacteriales</taxon>
        <taxon>Nocardioidaceae</taxon>
        <taxon>Nocardioides</taxon>
    </lineage>
</organism>
<dbReference type="Proteomes" id="UP001597351">
    <property type="component" value="Unassembled WGS sequence"/>
</dbReference>
<dbReference type="EMBL" id="JBHUGD010000003">
    <property type="protein sequence ID" value="MFD1946636.1"/>
    <property type="molecule type" value="Genomic_DNA"/>
</dbReference>
<dbReference type="InterPro" id="IPR025164">
    <property type="entry name" value="Toastrack_DUF4097"/>
</dbReference>
<dbReference type="Pfam" id="PF13349">
    <property type="entry name" value="DUF4097"/>
    <property type="match status" value="1"/>
</dbReference>
<name>A0ABW4TLW1_9ACTN</name>
<accession>A0ABW4TLW1</accession>
<feature type="domain" description="DUF4097" evidence="1">
    <location>
        <begin position="17"/>
        <end position="169"/>
    </location>
</feature>
<reference evidence="3" key="1">
    <citation type="journal article" date="2019" name="Int. J. Syst. Evol. Microbiol.">
        <title>The Global Catalogue of Microorganisms (GCM) 10K type strain sequencing project: providing services to taxonomists for standard genome sequencing and annotation.</title>
        <authorList>
            <consortium name="The Broad Institute Genomics Platform"/>
            <consortium name="The Broad Institute Genome Sequencing Center for Infectious Disease"/>
            <person name="Wu L."/>
            <person name="Ma J."/>
        </authorList>
    </citation>
    <scope>NUCLEOTIDE SEQUENCE [LARGE SCALE GENOMIC DNA]</scope>
    <source>
        <strain evidence="3">CGMCC 1.12477</strain>
    </source>
</reference>
<proteinExistence type="predicted"/>
<dbReference type="PANTHER" id="PTHR34094:SF1">
    <property type="entry name" value="PROTEIN FAM185A"/>
    <property type="match status" value="1"/>
</dbReference>
<dbReference type="Gene3D" id="2.160.20.120">
    <property type="match status" value="1"/>
</dbReference>
<gene>
    <name evidence="2" type="ORF">ACFSDE_07525</name>
</gene>
<evidence type="ECO:0000313" key="3">
    <source>
        <dbReference type="Proteomes" id="UP001597351"/>
    </source>
</evidence>